<name>A0A382KRB1_9ZZZZ</name>
<proteinExistence type="predicted"/>
<sequence>VPKIKENIDQMKEAYHLWSGRIHTQKTILRELEAKYRRTAVSSRTISRWIKEFNSVSFRESEQDSKYEWRSLSKYEIPWQDGKLANYLNSEYRHQTGTMATGRQVKWLWRGWHASDGANLTPQDNIKRYWNNLIKQANDEAEREQNNTFYYYFNMKRRISEDNNES</sequence>
<reference evidence="1" key="1">
    <citation type="submission" date="2018-05" db="EMBL/GenBank/DDBJ databases">
        <authorList>
            <person name="Lanie J.A."/>
            <person name="Ng W.-L."/>
            <person name="Kazmierczak K.M."/>
            <person name="Andrzejewski T.M."/>
            <person name="Davidsen T.M."/>
            <person name="Wayne K.J."/>
            <person name="Tettelin H."/>
            <person name="Glass J.I."/>
            <person name="Rusch D."/>
            <person name="Podicherti R."/>
            <person name="Tsui H.-C.T."/>
            <person name="Winkler M.E."/>
        </authorList>
    </citation>
    <scope>NUCLEOTIDE SEQUENCE</scope>
</reference>
<evidence type="ECO:0000313" key="1">
    <source>
        <dbReference type="EMBL" id="SVC25191.1"/>
    </source>
</evidence>
<accession>A0A382KRB1</accession>
<feature type="non-terminal residue" evidence="1">
    <location>
        <position position="1"/>
    </location>
</feature>
<organism evidence="1">
    <name type="scientific">marine metagenome</name>
    <dbReference type="NCBI Taxonomy" id="408172"/>
    <lineage>
        <taxon>unclassified sequences</taxon>
        <taxon>metagenomes</taxon>
        <taxon>ecological metagenomes</taxon>
    </lineage>
</organism>
<protein>
    <submittedName>
        <fullName evidence="1">Uncharacterized protein</fullName>
    </submittedName>
</protein>
<dbReference type="EMBL" id="UINC01081390">
    <property type="protein sequence ID" value="SVC25191.1"/>
    <property type="molecule type" value="Genomic_DNA"/>
</dbReference>
<dbReference type="AlphaFoldDB" id="A0A382KRB1"/>
<gene>
    <name evidence="1" type="ORF">METZ01_LOCUS278045</name>
</gene>